<dbReference type="PROSITE" id="PS50206">
    <property type="entry name" value="RHODANESE_3"/>
    <property type="match status" value="1"/>
</dbReference>
<evidence type="ECO:0000256" key="7">
    <source>
        <dbReference type="ARBA" id="ARBA00022884"/>
    </source>
</evidence>
<evidence type="ECO:0000256" key="4">
    <source>
        <dbReference type="ARBA" id="ARBA00022679"/>
    </source>
</evidence>
<dbReference type="Pfam" id="PF00581">
    <property type="entry name" value="Rhodanese"/>
    <property type="match status" value="1"/>
</dbReference>
<comment type="pathway">
    <text evidence="11">Cofactor biosynthesis; thiamine diphosphate biosynthesis.</text>
</comment>
<dbReference type="InterPro" id="IPR023188">
    <property type="entry name" value="DPS_DNA-bd_CS"/>
</dbReference>
<dbReference type="InterPro" id="IPR049962">
    <property type="entry name" value="THUMP_ThiI"/>
</dbReference>
<dbReference type="SUPFAM" id="SSF52821">
    <property type="entry name" value="Rhodanese/Cell cycle control phosphatase"/>
    <property type="match status" value="1"/>
</dbReference>
<feature type="domain" description="THUMP" evidence="13">
    <location>
        <begin position="63"/>
        <end position="167"/>
    </location>
</feature>
<feature type="binding site" evidence="11">
    <location>
        <position position="267"/>
    </location>
    <ligand>
        <name>ATP</name>
        <dbReference type="ChEBI" id="CHEBI:30616"/>
    </ligand>
</feature>
<accession>A0A432YRJ3</accession>
<evidence type="ECO:0000256" key="10">
    <source>
        <dbReference type="ARBA" id="ARBA00023284"/>
    </source>
</evidence>
<comment type="catalytic activity">
    <reaction evidence="11">
        <text>[ThiS sulfur-carrier protein]-C-terminal Gly-Gly-AMP + S-sulfanyl-L-cysteinyl-[cysteine desulfurase] + AH2 = [ThiS sulfur-carrier protein]-C-terminal-Gly-aminoethanethioate + L-cysteinyl-[cysteine desulfurase] + A + AMP + 2 H(+)</text>
        <dbReference type="Rhea" id="RHEA:43340"/>
        <dbReference type="Rhea" id="RHEA-COMP:12157"/>
        <dbReference type="Rhea" id="RHEA-COMP:12158"/>
        <dbReference type="Rhea" id="RHEA-COMP:12910"/>
        <dbReference type="Rhea" id="RHEA-COMP:19908"/>
        <dbReference type="ChEBI" id="CHEBI:13193"/>
        <dbReference type="ChEBI" id="CHEBI:15378"/>
        <dbReference type="ChEBI" id="CHEBI:17499"/>
        <dbReference type="ChEBI" id="CHEBI:29950"/>
        <dbReference type="ChEBI" id="CHEBI:61963"/>
        <dbReference type="ChEBI" id="CHEBI:90618"/>
        <dbReference type="ChEBI" id="CHEBI:232372"/>
        <dbReference type="ChEBI" id="CHEBI:456215"/>
    </reaction>
</comment>
<dbReference type="InterPro" id="IPR003720">
    <property type="entry name" value="tRNA_STrfase"/>
</dbReference>
<dbReference type="InterPro" id="IPR036873">
    <property type="entry name" value="Rhodanese-like_dom_sf"/>
</dbReference>
<feature type="binding site" evidence="11">
    <location>
        <position position="289"/>
    </location>
    <ligand>
        <name>ATP</name>
        <dbReference type="ChEBI" id="CHEBI:30616"/>
    </ligand>
</feature>
<dbReference type="UniPathway" id="UPA00060"/>
<dbReference type="PROSITE" id="PS00819">
    <property type="entry name" value="DPS_2"/>
    <property type="match status" value="1"/>
</dbReference>
<dbReference type="RefSeq" id="WP_126752417.1">
    <property type="nucleotide sequence ID" value="NZ_JBHUMT010000015.1"/>
</dbReference>
<dbReference type="SUPFAM" id="SSF52402">
    <property type="entry name" value="Adenine nucleotide alpha hydrolases-like"/>
    <property type="match status" value="1"/>
</dbReference>
<dbReference type="InterPro" id="IPR050102">
    <property type="entry name" value="tRNA_sulfurtransferase_ThiI"/>
</dbReference>
<dbReference type="Gene3D" id="3.40.50.620">
    <property type="entry name" value="HUPs"/>
    <property type="match status" value="1"/>
</dbReference>
<dbReference type="PROSITE" id="PS51165">
    <property type="entry name" value="THUMP"/>
    <property type="match status" value="1"/>
</dbReference>
<dbReference type="GO" id="GO:0009228">
    <property type="term" value="P:thiamine biosynthetic process"/>
    <property type="evidence" value="ECO:0007669"/>
    <property type="project" value="UniProtKB-KW"/>
</dbReference>
<evidence type="ECO:0000256" key="5">
    <source>
        <dbReference type="ARBA" id="ARBA00022741"/>
    </source>
</evidence>
<dbReference type="InterPro" id="IPR014729">
    <property type="entry name" value="Rossmann-like_a/b/a_fold"/>
</dbReference>
<dbReference type="InterPro" id="IPR004114">
    <property type="entry name" value="THUMP_dom"/>
</dbReference>
<dbReference type="SMART" id="SM00981">
    <property type="entry name" value="THUMP"/>
    <property type="match status" value="1"/>
</dbReference>
<dbReference type="NCBIfam" id="TIGR04271">
    <property type="entry name" value="ThiI_C_thiazole"/>
    <property type="match status" value="1"/>
</dbReference>
<dbReference type="GO" id="GO:0052837">
    <property type="term" value="P:thiazole biosynthetic process"/>
    <property type="evidence" value="ECO:0007669"/>
    <property type="project" value="InterPro"/>
</dbReference>
<evidence type="ECO:0000313" key="14">
    <source>
        <dbReference type="EMBL" id="RUO64234.1"/>
    </source>
</evidence>
<gene>
    <name evidence="11" type="primary">thiI</name>
    <name evidence="14" type="ORF">CWI73_08730</name>
</gene>
<evidence type="ECO:0000256" key="11">
    <source>
        <dbReference type="HAMAP-Rule" id="MF_00021"/>
    </source>
</evidence>
<keyword evidence="6 11" id="KW-0067">ATP-binding</keyword>
<comment type="catalytic activity">
    <reaction evidence="11">
        <text>[ThiI sulfur-carrier protein]-S-sulfanyl-L-cysteine + a uridine in tRNA + 2 reduced [2Fe-2S]-[ferredoxin] + ATP + H(+) = [ThiI sulfur-carrier protein]-L-cysteine + a 4-thiouridine in tRNA + 2 oxidized [2Fe-2S]-[ferredoxin] + AMP + diphosphate</text>
        <dbReference type="Rhea" id="RHEA:24176"/>
        <dbReference type="Rhea" id="RHEA-COMP:10000"/>
        <dbReference type="Rhea" id="RHEA-COMP:10001"/>
        <dbReference type="Rhea" id="RHEA-COMP:13337"/>
        <dbReference type="Rhea" id="RHEA-COMP:13338"/>
        <dbReference type="Rhea" id="RHEA-COMP:13339"/>
        <dbReference type="Rhea" id="RHEA-COMP:13340"/>
        <dbReference type="ChEBI" id="CHEBI:15378"/>
        <dbReference type="ChEBI" id="CHEBI:29950"/>
        <dbReference type="ChEBI" id="CHEBI:30616"/>
        <dbReference type="ChEBI" id="CHEBI:33019"/>
        <dbReference type="ChEBI" id="CHEBI:33737"/>
        <dbReference type="ChEBI" id="CHEBI:33738"/>
        <dbReference type="ChEBI" id="CHEBI:61963"/>
        <dbReference type="ChEBI" id="CHEBI:65315"/>
        <dbReference type="ChEBI" id="CHEBI:136798"/>
        <dbReference type="ChEBI" id="CHEBI:456215"/>
        <dbReference type="EC" id="2.8.1.4"/>
    </reaction>
</comment>
<evidence type="ECO:0000313" key="15">
    <source>
        <dbReference type="Proteomes" id="UP000288361"/>
    </source>
</evidence>
<comment type="caution">
    <text evidence="14">The sequence shown here is derived from an EMBL/GenBank/DDBJ whole genome shotgun (WGS) entry which is preliminary data.</text>
</comment>
<dbReference type="InterPro" id="IPR020536">
    <property type="entry name" value="ThiI_AANH"/>
</dbReference>
<dbReference type="HAMAP" id="MF_00021">
    <property type="entry name" value="ThiI"/>
    <property type="match status" value="1"/>
</dbReference>
<reference evidence="14 15" key="1">
    <citation type="journal article" date="2011" name="Front. Microbiol.">
        <title>Genomic signatures of strain selection and enhancement in Bacillus atrophaeus var. globigii, a historical biowarfare simulant.</title>
        <authorList>
            <person name="Gibbons H.S."/>
            <person name="Broomall S.M."/>
            <person name="McNew L.A."/>
            <person name="Daligault H."/>
            <person name="Chapman C."/>
            <person name="Bruce D."/>
            <person name="Karavis M."/>
            <person name="Krepps M."/>
            <person name="McGregor P.A."/>
            <person name="Hong C."/>
            <person name="Park K.H."/>
            <person name="Akmal A."/>
            <person name="Feldman A."/>
            <person name="Lin J.S."/>
            <person name="Chang W.E."/>
            <person name="Higgs B.W."/>
            <person name="Demirev P."/>
            <person name="Lindquist J."/>
            <person name="Liem A."/>
            <person name="Fochler E."/>
            <person name="Read T.D."/>
            <person name="Tapia R."/>
            <person name="Johnson S."/>
            <person name="Bishop-Lilly K.A."/>
            <person name="Detter C."/>
            <person name="Han C."/>
            <person name="Sozhamannan S."/>
            <person name="Rosenzweig C.N."/>
            <person name="Skowronski E.W."/>
        </authorList>
    </citation>
    <scope>NUCLEOTIDE SEQUENCE [LARGE SCALE GENOMIC DNA]</scope>
    <source>
        <strain evidence="14 15">TPS4-2</strain>
    </source>
</reference>
<protein>
    <recommendedName>
        <fullName evidence="11">tRNA sulfurtransferase</fullName>
        <ecNumber evidence="11">2.8.1.4</ecNumber>
    </recommendedName>
    <alternativeName>
        <fullName evidence="11">Sulfur carrier protein ThiS sulfurtransferase</fullName>
    </alternativeName>
    <alternativeName>
        <fullName evidence="11">Thiamine biosynthesis protein ThiI</fullName>
    </alternativeName>
    <alternativeName>
        <fullName evidence="11">tRNA 4-thiouridine synthase</fullName>
    </alternativeName>
</protein>
<dbReference type="NCBIfam" id="TIGR00342">
    <property type="entry name" value="tRNA uracil 4-sulfurtransferase ThiI"/>
    <property type="match status" value="1"/>
</dbReference>
<evidence type="ECO:0000259" key="13">
    <source>
        <dbReference type="PROSITE" id="PS51165"/>
    </source>
</evidence>
<dbReference type="CDD" id="cd01712">
    <property type="entry name" value="PPase_ThiI"/>
    <property type="match status" value="1"/>
</dbReference>
<dbReference type="Pfam" id="PF02568">
    <property type="entry name" value="ThiI"/>
    <property type="match status" value="1"/>
</dbReference>
<dbReference type="PANTHER" id="PTHR43209">
    <property type="entry name" value="TRNA SULFURTRANSFERASE"/>
    <property type="match status" value="1"/>
</dbReference>
<evidence type="ECO:0000256" key="6">
    <source>
        <dbReference type="ARBA" id="ARBA00022840"/>
    </source>
</evidence>
<comment type="subcellular location">
    <subcellularLocation>
        <location evidence="1 11">Cytoplasm</location>
    </subcellularLocation>
</comment>
<evidence type="ECO:0000259" key="12">
    <source>
        <dbReference type="PROSITE" id="PS50206"/>
    </source>
</evidence>
<evidence type="ECO:0000256" key="8">
    <source>
        <dbReference type="ARBA" id="ARBA00022977"/>
    </source>
</evidence>
<comment type="similarity">
    <text evidence="11">Belongs to the ThiI family.</text>
</comment>
<dbReference type="Pfam" id="PF02926">
    <property type="entry name" value="THUMP"/>
    <property type="match status" value="1"/>
</dbReference>
<dbReference type="Proteomes" id="UP000288361">
    <property type="component" value="Unassembled WGS sequence"/>
</dbReference>
<sequence>MKFVVRLHAEITIKSASVRKRHGKVLTNNLRKILAPIHPSIYVKWLWDRIEVAADTDSNDARDAIRELLRNTPGISWFAEVIEQPLTDFDDIADLVGEHWIKRLQGKSFAVRVKRQGKHEFNSQQLERYIGGYLLKHAENSRVQLTRPDEEVQLQITNQVVHLIGERIDGLGGFPIPTQETVLSLLSGGFDSGVASYEFIRRGARTHFCFFNLGGDAHEVAVRQIAYFLWKKYSSSHPIKFISVDFAPIVDDILTNVDNGQMGVVLKRQMLRAAARVAHYVKAQALVTGEAIGQVSSQTLSNLRVIDQATPTLVLRPLITKDKQEIVDEAKKIGTEPLAKSIPEYCGVISNKPTVKAVPEVIEAEEAKLNQDLLEQVVRASNVLSMQDIAEQTENELKMPDTTAELNKQSVIIDIRNDDEIEAAPLNVNAEVIEIPFFKLATKFPELDQSHDYLLYCDQGIMSRMQALLLHENGFTNVSVYKPD</sequence>
<dbReference type="SUPFAM" id="SSF143437">
    <property type="entry name" value="THUMP domain-like"/>
    <property type="match status" value="1"/>
</dbReference>
<dbReference type="GO" id="GO:0016722">
    <property type="term" value="F:oxidoreductase activity, acting on metal ions"/>
    <property type="evidence" value="ECO:0007669"/>
    <property type="project" value="InterPro"/>
</dbReference>
<feature type="binding site" evidence="11">
    <location>
        <begin position="185"/>
        <end position="186"/>
    </location>
    <ligand>
        <name>ATP</name>
        <dbReference type="ChEBI" id="CHEBI:30616"/>
    </ligand>
</feature>
<feature type="domain" description="Rhodanese" evidence="12">
    <location>
        <begin position="406"/>
        <end position="482"/>
    </location>
</feature>
<keyword evidence="2 11" id="KW-0963">Cytoplasm</keyword>
<dbReference type="InterPro" id="IPR026340">
    <property type="entry name" value="THII_Thiazole_biosynth_dom"/>
</dbReference>
<keyword evidence="3 11" id="KW-0820">tRNA-binding</keyword>
<keyword evidence="9" id="KW-1015">Disulfide bond</keyword>
<name>A0A432YRJ3_9GAMM</name>
<keyword evidence="5 11" id="KW-0547">Nucleotide-binding</keyword>
<comment type="caution">
    <text evidence="11">Lacks conserved residue(s) required for the propagation of feature annotation.</text>
</comment>
<dbReference type="InterPro" id="IPR001763">
    <property type="entry name" value="Rhodanese-like_dom"/>
</dbReference>
<dbReference type="GO" id="GO:0005524">
    <property type="term" value="F:ATP binding"/>
    <property type="evidence" value="ECO:0007669"/>
    <property type="project" value="UniProtKB-UniRule"/>
</dbReference>
<dbReference type="GO" id="GO:0140741">
    <property type="term" value="F:tRNA-uracil-4 sulfurtransferase activity"/>
    <property type="evidence" value="ECO:0007669"/>
    <property type="project" value="UniProtKB-EC"/>
</dbReference>
<dbReference type="InterPro" id="IPR049961">
    <property type="entry name" value="ThiI_N"/>
</dbReference>
<organism evidence="14 15">
    <name type="scientific">Idiomarina piscisalsi</name>
    <dbReference type="NCBI Taxonomy" id="1096243"/>
    <lineage>
        <taxon>Bacteria</taxon>
        <taxon>Pseudomonadati</taxon>
        <taxon>Pseudomonadota</taxon>
        <taxon>Gammaproteobacteria</taxon>
        <taxon>Alteromonadales</taxon>
        <taxon>Idiomarinaceae</taxon>
        <taxon>Idiomarina</taxon>
    </lineage>
</organism>
<keyword evidence="4 11" id="KW-0808">Transferase</keyword>
<dbReference type="Gene3D" id="3.40.250.10">
    <property type="entry name" value="Rhodanese-like domain"/>
    <property type="match status" value="1"/>
</dbReference>
<dbReference type="CDD" id="cd11716">
    <property type="entry name" value="THUMP_ThiI"/>
    <property type="match status" value="1"/>
</dbReference>
<feature type="binding site" evidence="11">
    <location>
        <position position="298"/>
    </location>
    <ligand>
        <name>ATP</name>
        <dbReference type="ChEBI" id="CHEBI:30616"/>
    </ligand>
</feature>
<evidence type="ECO:0000256" key="3">
    <source>
        <dbReference type="ARBA" id="ARBA00022555"/>
    </source>
</evidence>
<dbReference type="GO" id="GO:0005829">
    <property type="term" value="C:cytosol"/>
    <property type="evidence" value="ECO:0007669"/>
    <property type="project" value="TreeGrafter"/>
</dbReference>
<dbReference type="AlphaFoldDB" id="A0A432YRJ3"/>
<dbReference type="GO" id="GO:0009229">
    <property type="term" value="P:thiamine diphosphate biosynthetic process"/>
    <property type="evidence" value="ECO:0007669"/>
    <property type="project" value="UniProtKB-UniRule"/>
</dbReference>
<dbReference type="PANTHER" id="PTHR43209:SF1">
    <property type="entry name" value="TRNA SULFURTRANSFERASE"/>
    <property type="match status" value="1"/>
</dbReference>
<dbReference type="GO" id="GO:0000049">
    <property type="term" value="F:tRNA binding"/>
    <property type="evidence" value="ECO:0007669"/>
    <property type="project" value="UniProtKB-UniRule"/>
</dbReference>
<evidence type="ECO:0000256" key="2">
    <source>
        <dbReference type="ARBA" id="ARBA00022490"/>
    </source>
</evidence>
<dbReference type="EMBL" id="PIQA01000006">
    <property type="protein sequence ID" value="RUO64234.1"/>
    <property type="molecule type" value="Genomic_DNA"/>
</dbReference>
<dbReference type="EC" id="2.8.1.4" evidence="11"/>
<keyword evidence="7 11" id="KW-0694">RNA-binding</keyword>
<dbReference type="CDD" id="cd00158">
    <property type="entry name" value="RHOD"/>
    <property type="match status" value="1"/>
</dbReference>
<dbReference type="GO" id="GO:0002937">
    <property type="term" value="P:tRNA 4-thiouridine biosynthesis"/>
    <property type="evidence" value="ECO:0007669"/>
    <property type="project" value="TreeGrafter"/>
</dbReference>
<evidence type="ECO:0000256" key="9">
    <source>
        <dbReference type="ARBA" id="ARBA00023157"/>
    </source>
</evidence>
<dbReference type="Gene3D" id="3.30.2130.30">
    <property type="match status" value="1"/>
</dbReference>
<proteinExistence type="inferred from homology"/>
<keyword evidence="10" id="KW-0676">Redox-active center</keyword>
<feature type="active site" description="Cysteine persulfide intermediate" evidence="11">
    <location>
        <position position="457"/>
    </location>
</feature>
<keyword evidence="8 11" id="KW-0784">Thiamine biosynthesis</keyword>
<comment type="function">
    <text evidence="11">Catalyzes the ATP-dependent transfer of a sulfur to tRNA to produce 4-thiouridine in position 8 of tRNAs, which functions as a near-UV photosensor. Also catalyzes the transfer of sulfur to the sulfur carrier protein ThiS, forming ThiS-thiocarboxylate. This is a step in the synthesis of thiazole, in the thiamine biosynthesis pathway. The sulfur is donated as persulfide by IscS.</text>
</comment>
<evidence type="ECO:0000256" key="1">
    <source>
        <dbReference type="ARBA" id="ARBA00004496"/>
    </source>
</evidence>
<dbReference type="GO" id="GO:0004810">
    <property type="term" value="F:CCA tRNA nucleotidyltransferase activity"/>
    <property type="evidence" value="ECO:0007669"/>
    <property type="project" value="InterPro"/>
</dbReference>